<evidence type="ECO:0000313" key="3">
    <source>
        <dbReference type="Proteomes" id="UP000000763"/>
    </source>
</evidence>
<dbReference type="Proteomes" id="UP000817658">
    <property type="component" value="Chromosome 1"/>
</dbReference>
<evidence type="ECO:0000313" key="2">
    <source>
        <dbReference type="EMBL" id="BAD82450.1"/>
    </source>
</evidence>
<dbReference type="Proteomes" id="UP000000763">
    <property type="component" value="Chromosome 1"/>
</dbReference>
<dbReference type="EMBL" id="AP003433">
    <property type="protein sequence ID" value="BAD82390.1"/>
    <property type="molecule type" value="Genomic_DNA"/>
</dbReference>
<reference evidence="2" key="1">
    <citation type="journal article" date="2002" name="Nature">
        <title>The genome sequence and structure of rice chromosome 1.</title>
        <authorList>
            <person name="Sasaki T."/>
            <person name="Matsumoto T."/>
            <person name="Yamamoto K."/>
            <person name="Sakata K."/>
            <person name="Baba T."/>
            <person name="Katayose Y."/>
            <person name="Wu J."/>
            <person name="Niimura Y."/>
            <person name="Cheng Z."/>
            <person name="Nagamura Y."/>
            <person name="Antonio B.A."/>
            <person name="Kanamori H."/>
            <person name="Hosokawa S."/>
            <person name="Masukawa M."/>
            <person name="Arikawa K."/>
            <person name="Chiden Y."/>
            <person name="Hayashi M."/>
            <person name="Okamoto M."/>
            <person name="Ando T."/>
            <person name="Aoki H."/>
            <person name="Arita K."/>
            <person name="Hamada M."/>
            <person name="Harada C."/>
            <person name="Hijishita S."/>
            <person name="Honda M."/>
            <person name="Ichikawa Y."/>
            <person name="Idonuma A."/>
            <person name="Iijima M."/>
            <person name="Ikeda M."/>
            <person name="Ikeno M."/>
            <person name="Itoh S."/>
            <person name="Itoh T."/>
            <person name="Itoh Y."/>
            <person name="Itoh Y."/>
            <person name="Iwabuchi A."/>
            <person name="Kamiya K."/>
            <person name="Karasawa W."/>
            <person name="Katagiri S."/>
            <person name="Kikuta A."/>
            <person name="Kobayashi N."/>
            <person name="Kono I."/>
            <person name="Machita K."/>
            <person name="Maehara T."/>
            <person name="Mizuno H."/>
            <person name="Mizubayashi T."/>
            <person name="Mukai Y."/>
            <person name="Nagasaki H."/>
            <person name="Nakashima M."/>
            <person name="Nakama Y."/>
            <person name="Nakamichi Y."/>
            <person name="Nakamura M."/>
            <person name="Namiki N."/>
            <person name="Negishi M."/>
            <person name="Ohta I."/>
            <person name="Ono N."/>
            <person name="Saji S."/>
            <person name="Sakai K."/>
            <person name="Shibata M."/>
            <person name="Shimokawa T."/>
            <person name="Shomura A."/>
            <person name="Song J."/>
            <person name="Takazaki Y."/>
            <person name="Terasawa K."/>
            <person name="Tsuji K."/>
            <person name="Waki K."/>
            <person name="Yamagata H."/>
            <person name="Yamane H."/>
            <person name="Yoshiki S."/>
            <person name="Yoshihara R."/>
            <person name="Yukawa K."/>
            <person name="Zhong H."/>
            <person name="Iwama H."/>
            <person name="Endo T."/>
            <person name="Ito H."/>
            <person name="Hahn J.H."/>
            <person name="Kim H.I."/>
            <person name="Eun M.Y."/>
            <person name="Yano M."/>
            <person name="Jiang J."/>
            <person name="Gojobori T."/>
        </authorList>
    </citation>
    <scope>NUCLEOTIDE SEQUENCE</scope>
</reference>
<accession>Q5N7V6</accession>
<proteinExistence type="predicted"/>
<organism evidence="2">
    <name type="scientific">Oryza sativa subsp. japonica</name>
    <name type="common">Rice</name>
    <dbReference type="NCBI Taxonomy" id="39947"/>
    <lineage>
        <taxon>Eukaryota</taxon>
        <taxon>Viridiplantae</taxon>
        <taxon>Streptophyta</taxon>
        <taxon>Embryophyta</taxon>
        <taxon>Tracheophyta</taxon>
        <taxon>Spermatophyta</taxon>
        <taxon>Magnoliopsida</taxon>
        <taxon>Liliopsida</taxon>
        <taxon>Poales</taxon>
        <taxon>Poaceae</taxon>
        <taxon>BOP clade</taxon>
        <taxon>Oryzoideae</taxon>
        <taxon>Oryzeae</taxon>
        <taxon>Oryzinae</taxon>
        <taxon>Oryza</taxon>
        <taxon>Oryza sativa</taxon>
    </lineage>
</organism>
<sequence>MGKTEEAGILVGRICVECHLVWIKWLLFTQVRRPTGWLGGVQSFDQSKDGAVLEQVNSWSARMELETIAPEATNVIGATTIIATAKATIITVAPEVVTVAVVVVTAGTAIVVPAAGRIGRINRSHWADQPLQWATAIPWRIHLVRGCSRHPRPPLSHPPSSDWVDLPLLWALAADLPSPRPPLPSSLDWADLSLLWVLTFAKRIVKVDPLLMCNSELLVITDILFAS</sequence>
<gene>
    <name evidence="1" type="ORF">P0004D12.5</name>
    <name evidence="2" type="ORF">P0470A12.52</name>
</gene>
<name>Q5N7V6_ORYSJ</name>
<reference evidence="3" key="3">
    <citation type="journal article" date="2008" name="Nucleic Acids Res.">
        <title>The rice annotation project database (RAP-DB): 2008 update.</title>
        <authorList>
            <consortium name="The rice annotation project (RAP)"/>
        </authorList>
    </citation>
    <scope>GENOME REANNOTATION</scope>
    <source>
        <strain evidence="3">cv. Nipponbare</strain>
    </source>
</reference>
<reference evidence="3" key="2">
    <citation type="journal article" date="2005" name="Nature">
        <title>The map-based sequence of the rice genome.</title>
        <authorList>
            <consortium name="International rice genome sequencing project (IRGSP)"/>
            <person name="Matsumoto T."/>
            <person name="Wu J."/>
            <person name="Kanamori H."/>
            <person name="Katayose Y."/>
            <person name="Fujisawa M."/>
            <person name="Namiki N."/>
            <person name="Mizuno H."/>
            <person name="Yamamoto K."/>
            <person name="Antonio B.A."/>
            <person name="Baba T."/>
            <person name="Sakata K."/>
            <person name="Nagamura Y."/>
            <person name="Aoki H."/>
            <person name="Arikawa K."/>
            <person name="Arita K."/>
            <person name="Bito T."/>
            <person name="Chiden Y."/>
            <person name="Fujitsuka N."/>
            <person name="Fukunaka R."/>
            <person name="Hamada M."/>
            <person name="Harada C."/>
            <person name="Hayashi A."/>
            <person name="Hijishita S."/>
            <person name="Honda M."/>
            <person name="Hosokawa S."/>
            <person name="Ichikawa Y."/>
            <person name="Idonuma A."/>
            <person name="Iijima M."/>
            <person name="Ikeda M."/>
            <person name="Ikeno M."/>
            <person name="Ito K."/>
            <person name="Ito S."/>
            <person name="Ito T."/>
            <person name="Ito Y."/>
            <person name="Ito Y."/>
            <person name="Iwabuchi A."/>
            <person name="Kamiya K."/>
            <person name="Karasawa W."/>
            <person name="Kurita K."/>
            <person name="Katagiri S."/>
            <person name="Kikuta A."/>
            <person name="Kobayashi H."/>
            <person name="Kobayashi N."/>
            <person name="Machita K."/>
            <person name="Maehara T."/>
            <person name="Masukawa M."/>
            <person name="Mizubayashi T."/>
            <person name="Mukai Y."/>
            <person name="Nagasaki H."/>
            <person name="Nagata Y."/>
            <person name="Naito S."/>
            <person name="Nakashima M."/>
            <person name="Nakama Y."/>
            <person name="Nakamichi Y."/>
            <person name="Nakamura M."/>
            <person name="Meguro A."/>
            <person name="Negishi M."/>
            <person name="Ohta I."/>
            <person name="Ohta T."/>
            <person name="Okamoto M."/>
            <person name="Ono N."/>
            <person name="Saji S."/>
            <person name="Sakaguchi M."/>
            <person name="Sakai K."/>
            <person name="Shibata M."/>
            <person name="Shimokawa T."/>
            <person name="Song J."/>
            <person name="Takazaki Y."/>
            <person name="Terasawa K."/>
            <person name="Tsugane M."/>
            <person name="Tsuji K."/>
            <person name="Ueda S."/>
            <person name="Waki K."/>
            <person name="Yamagata H."/>
            <person name="Yamamoto M."/>
            <person name="Yamamoto S."/>
            <person name="Yamane H."/>
            <person name="Yoshiki S."/>
            <person name="Yoshihara R."/>
            <person name="Yukawa K."/>
            <person name="Zhong H."/>
            <person name="Yano M."/>
            <person name="Yuan Q."/>
            <person name="Ouyang S."/>
            <person name="Liu J."/>
            <person name="Jones K.M."/>
            <person name="Gansberger K."/>
            <person name="Moffat K."/>
            <person name="Hill J."/>
            <person name="Bera J."/>
            <person name="Fadrosh D."/>
            <person name="Jin S."/>
            <person name="Johri S."/>
            <person name="Kim M."/>
            <person name="Overton L."/>
            <person name="Reardon M."/>
            <person name="Tsitrin T."/>
            <person name="Vuong H."/>
            <person name="Weaver B."/>
            <person name="Ciecko A."/>
            <person name="Tallon L."/>
            <person name="Jackson J."/>
            <person name="Pai G."/>
            <person name="Aken S.V."/>
            <person name="Utterback T."/>
            <person name="Reidmuller S."/>
            <person name="Feldblyum T."/>
            <person name="Hsiao J."/>
            <person name="Zismann V."/>
            <person name="Iobst S."/>
            <person name="de Vazeille A.R."/>
            <person name="Buell C.R."/>
            <person name="Ying K."/>
            <person name="Li Y."/>
            <person name="Lu T."/>
            <person name="Huang Y."/>
            <person name="Zhao Q."/>
            <person name="Feng Q."/>
            <person name="Zhang L."/>
            <person name="Zhu J."/>
            <person name="Weng Q."/>
            <person name="Mu J."/>
            <person name="Lu Y."/>
            <person name="Fan D."/>
            <person name="Liu Y."/>
            <person name="Guan J."/>
            <person name="Zhang Y."/>
            <person name="Yu S."/>
            <person name="Liu X."/>
            <person name="Zhang Y."/>
            <person name="Hong G."/>
            <person name="Han B."/>
            <person name="Choisne N."/>
            <person name="Demange N."/>
            <person name="Orjeda G."/>
            <person name="Samain S."/>
            <person name="Cattolico L."/>
            <person name="Pelletier E."/>
            <person name="Couloux A."/>
            <person name="Segurens B."/>
            <person name="Wincker P."/>
            <person name="D'Hont A."/>
            <person name="Scarpelli C."/>
            <person name="Weissenbach J."/>
            <person name="Salanoubat M."/>
            <person name="Quetier F."/>
            <person name="Yu Y."/>
            <person name="Kim H.R."/>
            <person name="Rambo T."/>
            <person name="Currie J."/>
            <person name="Collura K."/>
            <person name="Luo M."/>
            <person name="Yang T."/>
            <person name="Ammiraju J.S.S."/>
            <person name="Engler F."/>
            <person name="Soderlund C."/>
            <person name="Wing R.A."/>
            <person name="Palmer L.E."/>
            <person name="de la Bastide M."/>
            <person name="Spiegel L."/>
            <person name="Nascimento L."/>
            <person name="Zutavern T."/>
            <person name="O'Shaughnessy A."/>
            <person name="Dike S."/>
            <person name="Dedhia N."/>
            <person name="Preston R."/>
            <person name="Balija V."/>
            <person name="McCombie W.R."/>
            <person name="Chow T."/>
            <person name="Chen H."/>
            <person name="Chung M."/>
            <person name="Chen C."/>
            <person name="Shaw J."/>
            <person name="Wu H."/>
            <person name="Hsiao K."/>
            <person name="Chao Y."/>
            <person name="Chu M."/>
            <person name="Cheng C."/>
            <person name="Hour A."/>
            <person name="Lee P."/>
            <person name="Lin S."/>
            <person name="Lin Y."/>
            <person name="Liou J."/>
            <person name="Liu S."/>
            <person name="Hsing Y."/>
            <person name="Raghuvanshi S."/>
            <person name="Mohanty A."/>
            <person name="Bharti A.K."/>
            <person name="Gaur A."/>
            <person name="Gupta V."/>
            <person name="Kumar D."/>
            <person name="Ravi V."/>
            <person name="Vij S."/>
            <person name="Kapur A."/>
            <person name="Khurana P."/>
            <person name="Khurana P."/>
            <person name="Khurana J.P."/>
            <person name="Tyagi A.K."/>
            <person name="Gaikwad K."/>
            <person name="Singh A."/>
            <person name="Dalal V."/>
            <person name="Srivastava S."/>
            <person name="Dixit A."/>
            <person name="Pal A.K."/>
            <person name="Ghazi I.A."/>
            <person name="Yadav M."/>
            <person name="Pandit A."/>
            <person name="Bhargava A."/>
            <person name="Sureshbabu K."/>
            <person name="Batra K."/>
            <person name="Sharma T.R."/>
            <person name="Mohapatra T."/>
            <person name="Singh N.K."/>
            <person name="Messing J."/>
            <person name="Nelson A.B."/>
            <person name="Fuks G."/>
            <person name="Kavchok S."/>
            <person name="Keizer G."/>
            <person name="Linton E."/>
            <person name="Llaca V."/>
            <person name="Song R."/>
            <person name="Tanyolac B."/>
            <person name="Young S."/>
            <person name="Ho-Il K."/>
            <person name="Hahn J.H."/>
            <person name="Sangsakoo G."/>
            <person name="Vanavichit A."/>
            <person name="de Mattos Luiz.A.T."/>
            <person name="Zimmer P.D."/>
            <person name="Malone G."/>
            <person name="Dellagostin O."/>
            <person name="de Oliveira A.C."/>
            <person name="Bevan M."/>
            <person name="Bancroft I."/>
            <person name="Minx P."/>
            <person name="Cordum H."/>
            <person name="Wilson R."/>
            <person name="Cheng Z."/>
            <person name="Jin W."/>
            <person name="Jiang J."/>
            <person name="Leong S.A."/>
            <person name="Iwama H."/>
            <person name="Gojobori T."/>
            <person name="Itoh T."/>
            <person name="Niimura Y."/>
            <person name="Fujii Y."/>
            <person name="Habara T."/>
            <person name="Sakai H."/>
            <person name="Sato Y."/>
            <person name="Wilson G."/>
            <person name="Kumar K."/>
            <person name="McCouch S."/>
            <person name="Juretic N."/>
            <person name="Hoen D."/>
            <person name="Wright S."/>
            <person name="Bruskiewich R."/>
            <person name="Bureau T."/>
            <person name="Miyao A."/>
            <person name="Hirochika H."/>
            <person name="Nishikawa T."/>
            <person name="Kadowaki K."/>
            <person name="Sugiura M."/>
            <person name="Burr B."/>
            <person name="Sasaki T."/>
        </authorList>
    </citation>
    <scope>NUCLEOTIDE SEQUENCE [LARGE SCALE GENOMIC DNA]</scope>
    <source>
        <strain evidence="3">cv. Nipponbare</strain>
    </source>
</reference>
<dbReference type="EMBL" id="AP003436">
    <property type="protein sequence ID" value="BAD82450.1"/>
    <property type="molecule type" value="Genomic_DNA"/>
</dbReference>
<evidence type="ECO:0000313" key="1">
    <source>
        <dbReference type="EMBL" id="BAD82390.1"/>
    </source>
</evidence>
<dbReference type="AlphaFoldDB" id="Q5N7V6"/>
<protein>
    <submittedName>
        <fullName evidence="2">Uncharacterized protein</fullName>
    </submittedName>
</protein>